<name>A0A2S6F7L6_LEGPN</name>
<gene>
    <name evidence="1" type="ORF">C3928_01500</name>
</gene>
<dbReference type="AlphaFoldDB" id="A0A2S6F7L6"/>
<accession>A0A2S6F7L6</accession>
<reference evidence="1 2" key="1">
    <citation type="submission" date="2018-02" db="EMBL/GenBank/DDBJ databases">
        <title>Draft genome sequences of four Legionella pneumophila clinical strains isolated in Ontario.</title>
        <authorList>
            <person name="Fortuna A."/>
            <person name="Ramnarine R."/>
            <person name="Li A."/>
            <person name="Frantz C."/>
            <person name="Mallo G."/>
        </authorList>
    </citation>
    <scope>NUCLEOTIDE SEQUENCE [LARGE SCALE GENOMIC DNA]</scope>
    <source>
        <strain evidence="1 2">LG61</strain>
    </source>
</reference>
<dbReference type="InterPro" id="IPR025711">
    <property type="entry name" value="PepSY"/>
</dbReference>
<evidence type="ECO:0000313" key="1">
    <source>
        <dbReference type="EMBL" id="PPK33434.1"/>
    </source>
</evidence>
<dbReference type="Pfam" id="PF13670">
    <property type="entry name" value="PepSY_2"/>
    <property type="match status" value="1"/>
</dbReference>
<organism evidence="1 2">
    <name type="scientific">Legionella pneumophila</name>
    <dbReference type="NCBI Taxonomy" id="446"/>
    <lineage>
        <taxon>Bacteria</taxon>
        <taxon>Pseudomonadati</taxon>
        <taxon>Pseudomonadota</taxon>
        <taxon>Gammaproteobacteria</taxon>
        <taxon>Legionellales</taxon>
        <taxon>Legionellaceae</taxon>
        <taxon>Legionella</taxon>
    </lineage>
</organism>
<evidence type="ECO:0000313" key="2">
    <source>
        <dbReference type="Proteomes" id="UP000239239"/>
    </source>
</evidence>
<dbReference type="OrthoDB" id="7365433at2"/>
<dbReference type="EMBL" id="PQWY01000002">
    <property type="protein sequence ID" value="PPK33434.1"/>
    <property type="molecule type" value="Genomic_DNA"/>
</dbReference>
<sequence>MPTIKHYLKPMILFSGLLAAPIAMAEATKSEETSTVKLSTILQQLSDQGYKNIHDAEIDDGILTVEGSNEQGVKFEIHLDPATGKILKKQEHPQPKYSIIDITKKIENEGKFKIIEIEFDEGIYKIKGETANHEKRKLYIDPNTGEAKTNH</sequence>
<protein>
    <submittedName>
        <fullName evidence="1">Uncharacterized protein</fullName>
    </submittedName>
</protein>
<dbReference type="RefSeq" id="WP_027227998.1">
    <property type="nucleotide sequence ID" value="NZ_CP017601.1"/>
</dbReference>
<comment type="caution">
    <text evidence="1">The sequence shown here is derived from an EMBL/GenBank/DDBJ whole genome shotgun (WGS) entry which is preliminary data.</text>
</comment>
<proteinExistence type="predicted"/>
<dbReference type="Proteomes" id="UP000239239">
    <property type="component" value="Unassembled WGS sequence"/>
</dbReference>